<feature type="repeat" description="ANK" evidence="3">
    <location>
        <begin position="836"/>
        <end position="868"/>
    </location>
</feature>
<protein>
    <submittedName>
        <fullName evidence="6">Ankyrin</fullName>
    </submittedName>
</protein>
<dbReference type="SUPFAM" id="SSF48403">
    <property type="entry name" value="Ankyrin repeat"/>
    <property type="match status" value="3"/>
</dbReference>
<evidence type="ECO:0000256" key="2">
    <source>
        <dbReference type="ARBA" id="ARBA00023043"/>
    </source>
</evidence>
<dbReference type="Proteomes" id="UP000799291">
    <property type="component" value="Unassembled WGS sequence"/>
</dbReference>
<evidence type="ECO:0000256" key="1">
    <source>
        <dbReference type="ARBA" id="ARBA00022737"/>
    </source>
</evidence>
<dbReference type="Pfam" id="PF14420">
    <property type="entry name" value="Clr5"/>
    <property type="match status" value="1"/>
</dbReference>
<dbReference type="AlphaFoldDB" id="A0A6G1J305"/>
<dbReference type="Pfam" id="PF12796">
    <property type="entry name" value="Ank_2"/>
    <property type="match status" value="3"/>
</dbReference>
<keyword evidence="7" id="KW-1185">Reference proteome</keyword>
<dbReference type="PRINTS" id="PR01415">
    <property type="entry name" value="ANKYRIN"/>
</dbReference>
<accession>A0A6G1J305</accession>
<evidence type="ECO:0000259" key="5">
    <source>
        <dbReference type="Pfam" id="PF14420"/>
    </source>
</evidence>
<dbReference type="InterPro" id="IPR025676">
    <property type="entry name" value="Clr5_dom"/>
</dbReference>
<dbReference type="EMBL" id="MU005581">
    <property type="protein sequence ID" value="KAF2684590.1"/>
    <property type="molecule type" value="Genomic_DNA"/>
</dbReference>
<evidence type="ECO:0000313" key="6">
    <source>
        <dbReference type="EMBL" id="KAF2684590.1"/>
    </source>
</evidence>
<dbReference type="PROSITE" id="PS50297">
    <property type="entry name" value="ANK_REP_REGION"/>
    <property type="match status" value="3"/>
</dbReference>
<dbReference type="PANTHER" id="PTHR24126">
    <property type="entry name" value="ANKYRIN REPEAT, PH AND SEC7 DOMAIN CONTAINING PROTEIN SECG-RELATED"/>
    <property type="match status" value="1"/>
</dbReference>
<feature type="repeat" description="ANK" evidence="3">
    <location>
        <begin position="1017"/>
        <end position="1049"/>
    </location>
</feature>
<feature type="repeat" description="ANK" evidence="3">
    <location>
        <begin position="945"/>
        <end position="977"/>
    </location>
</feature>
<feature type="region of interest" description="Disordered" evidence="4">
    <location>
        <begin position="115"/>
        <end position="134"/>
    </location>
</feature>
<feature type="domain" description="Clr5" evidence="5">
    <location>
        <begin position="9"/>
        <end position="61"/>
    </location>
</feature>
<feature type="compositionally biased region" description="Basic and acidic residues" evidence="4">
    <location>
        <begin position="116"/>
        <end position="125"/>
    </location>
</feature>
<dbReference type="InterPro" id="IPR002110">
    <property type="entry name" value="Ankyrin_rpt"/>
</dbReference>
<reference evidence="6" key="1">
    <citation type="journal article" date="2020" name="Stud. Mycol.">
        <title>101 Dothideomycetes genomes: a test case for predicting lifestyles and emergence of pathogens.</title>
        <authorList>
            <person name="Haridas S."/>
            <person name="Albert R."/>
            <person name="Binder M."/>
            <person name="Bloem J."/>
            <person name="Labutti K."/>
            <person name="Salamov A."/>
            <person name="Andreopoulos B."/>
            <person name="Baker S."/>
            <person name="Barry K."/>
            <person name="Bills G."/>
            <person name="Bluhm B."/>
            <person name="Cannon C."/>
            <person name="Castanera R."/>
            <person name="Culley D."/>
            <person name="Daum C."/>
            <person name="Ezra D."/>
            <person name="Gonzalez J."/>
            <person name="Henrissat B."/>
            <person name="Kuo A."/>
            <person name="Liang C."/>
            <person name="Lipzen A."/>
            <person name="Lutzoni F."/>
            <person name="Magnuson J."/>
            <person name="Mondo S."/>
            <person name="Nolan M."/>
            <person name="Ohm R."/>
            <person name="Pangilinan J."/>
            <person name="Park H.-J."/>
            <person name="Ramirez L."/>
            <person name="Alfaro M."/>
            <person name="Sun H."/>
            <person name="Tritt A."/>
            <person name="Yoshinaga Y."/>
            <person name="Zwiers L.-H."/>
            <person name="Turgeon B."/>
            <person name="Goodwin S."/>
            <person name="Spatafora J."/>
            <person name="Crous P."/>
            <person name="Grigoriev I."/>
        </authorList>
    </citation>
    <scope>NUCLEOTIDE SEQUENCE</scope>
    <source>
        <strain evidence="6">CBS 122367</strain>
    </source>
</reference>
<keyword evidence="2 3" id="KW-0040">ANK repeat</keyword>
<evidence type="ECO:0000313" key="7">
    <source>
        <dbReference type="Proteomes" id="UP000799291"/>
    </source>
</evidence>
<feature type="repeat" description="ANK" evidence="3">
    <location>
        <begin position="980"/>
        <end position="1014"/>
    </location>
</feature>
<dbReference type="PROSITE" id="PS50088">
    <property type="entry name" value="ANK_REPEAT"/>
    <property type="match status" value="5"/>
</dbReference>
<dbReference type="Pfam" id="PF00023">
    <property type="entry name" value="Ank"/>
    <property type="match status" value="2"/>
</dbReference>
<dbReference type="SMART" id="SM00248">
    <property type="entry name" value="ANK"/>
    <property type="match status" value="14"/>
</dbReference>
<evidence type="ECO:0000256" key="4">
    <source>
        <dbReference type="SAM" id="MobiDB-lite"/>
    </source>
</evidence>
<feature type="repeat" description="ANK" evidence="3">
    <location>
        <begin position="526"/>
        <end position="558"/>
    </location>
</feature>
<keyword evidence="1" id="KW-0677">Repeat</keyword>
<name>A0A6G1J305_9PLEO</name>
<dbReference type="PANTHER" id="PTHR24126:SF14">
    <property type="entry name" value="ANK_REP_REGION DOMAIN-CONTAINING PROTEIN"/>
    <property type="match status" value="1"/>
</dbReference>
<dbReference type="Gene3D" id="1.25.40.20">
    <property type="entry name" value="Ankyrin repeat-containing domain"/>
    <property type="match status" value="2"/>
</dbReference>
<organism evidence="6 7">
    <name type="scientific">Lentithecium fluviatile CBS 122367</name>
    <dbReference type="NCBI Taxonomy" id="1168545"/>
    <lineage>
        <taxon>Eukaryota</taxon>
        <taxon>Fungi</taxon>
        <taxon>Dikarya</taxon>
        <taxon>Ascomycota</taxon>
        <taxon>Pezizomycotina</taxon>
        <taxon>Dothideomycetes</taxon>
        <taxon>Pleosporomycetidae</taxon>
        <taxon>Pleosporales</taxon>
        <taxon>Massarineae</taxon>
        <taxon>Lentitheciaceae</taxon>
        <taxon>Lentithecium</taxon>
    </lineage>
</organism>
<gene>
    <name evidence="6" type="ORF">K458DRAFT_404188</name>
</gene>
<evidence type="ECO:0000256" key="3">
    <source>
        <dbReference type="PROSITE-ProRule" id="PRU00023"/>
    </source>
</evidence>
<dbReference type="InterPro" id="IPR036770">
    <property type="entry name" value="Ankyrin_rpt-contain_sf"/>
</dbReference>
<dbReference type="OrthoDB" id="427518at2759"/>
<sequence>MPLDKIIASEWECHHDEIVWGYVDQNQTLPEVKEYMKNRYEFDKSFLTSIELHSLAQYKKRYAGYKNLGANDWMEIFEEVEKRQSLGKDSEVYLYGRLIEKARFERNKARYNPVARKGDKRRDAPKPVIGRGPRDRISIRTPRLRAASSASIAASLTDVNAGAAIGCSLPSPYFPMVPFGDAIQETTESDLEGYFVTMTPEVQYTDMLSSTDGGVSHAVMQSGWCESSVDFFRLIDFGNDNDGPPIPVWDCETIQTIPMMFHDDSWRNAMRLPFFQLLQNRDLISIRYGPSDISNTCLFRPPFHVGLGSDVQLGVRTNPDTPEVHSFLQAVWGHSLGSPDRNTVSSLISYLAPQVPEVAEGELAKTVKALFEPSGKHPLQCLFEITAFFASNNKLTVEQMRKFLEWVLHENHTASLEAFLRISTATTRAFSQRLVQAAVSLHKIHLLRSMFHARVDFQPAIKEAILLQDYDFVELLLSRTEKAVLSGESGGRLLVILGETNNVKAANILIENGTDVNFAFDYGFWESTTSLHVAVFSGKLDMTKFLLVKGVNANCVDSDGYTALSTAVPRFTYDGWEADQDEKSTYMDIINVLLEYDASTQCSVADENLIEYVSVRDKALYRLLLEKSDRTSSVLTVADILDAASNGLAALSRCLDRHKQRVTLKKLETALSKLVSRDYGELDTISVLLAAGVNPNTPTLDKRPLTSTRYWSESEAVAVSRLLIKAGADVNVPDLLCHAVRIGNLELLRIFLDAEVDLDLFGPQALITAIQRKYIEAVAILIDRGVDLRAFGDKLTPLQASASHRTLDFADYLVGRGKEQNIEAPELVNAPAWEYQGHTAIQAACISGDIEMVTWLLSQGAEVNAPPAACDGVTPLEAVMKSDAGIAEKAELIRILLHNGLEITKSDTQKSEGILHAIIKDGQTELLDILFKAKIDVNQRPGIKEGRTPLQLAAELGRLDIVRALLNYGADINARPAYQFGRTALQAAAATSSPNMELLEFLVENMADVNAAPGECGGITAIQGAAIAGNIPVVNFLVSKGACVHGRRAIKDGRTAIEGAAEHGRLDTVEFLLNFDKEGDSIHSSDIQRAIDLARKNNHFEVVNLLKDPSR</sequence>
<proteinExistence type="predicted"/>